<accession>A0A6A9K050</accession>
<feature type="transmembrane region" description="Helical" evidence="1">
    <location>
        <begin position="437"/>
        <end position="457"/>
    </location>
</feature>
<sequence>MTRSFSFRTAGLLLLGACLSLPLSAKESAEGFSRQVALSLQGEGPWYRLSIPMSVQLSAAHADLRDLRVFDAEGEALPYALVAGSERQASTPHEAEVRLFPLRGTSAADATQPNLRVQRNTSGTIVEVLPGNAGPAAETLRGWLIDASAVTFPLERLRLDWSSPQEGFQRFSVEASDDLEHWQAWGDGQIARLTFNGERIDVSEVKLPRRQARYLRLAWPAGATAADLHGARLQGSTRSTEPAPMIWSEPLAGRQAADSEYRWQLPLALPLQRVRVSLEQAPTHLIVPVELSGRDLPEKTSSRRDAAWSTLARGVLYRLPVDGRTLQENELEAPGWPVRELRLNVDQRGTGLGTEAPSLSVGLPASELVFLVRGSPPYRLAFGKPGAQSAALPLGVLIPGYTESKRATLGSATLGEPLEVPMTAAAPAPGSDWKKTGLWAVLLLGVALLVVMAMSLLRSSPNKP</sequence>
<name>A0A6A9K050_PSEAI</name>
<feature type="signal peptide" evidence="2">
    <location>
        <begin position="1"/>
        <end position="25"/>
    </location>
</feature>
<protein>
    <submittedName>
        <fullName evidence="3">DUF3999 family protein</fullName>
    </submittedName>
</protein>
<dbReference type="AlphaFoldDB" id="A0A6A9K050"/>
<evidence type="ECO:0000256" key="2">
    <source>
        <dbReference type="SAM" id="SignalP"/>
    </source>
</evidence>
<organism evidence="3">
    <name type="scientific">Pseudomonas aeruginosa</name>
    <dbReference type="NCBI Taxonomy" id="287"/>
    <lineage>
        <taxon>Bacteria</taxon>
        <taxon>Pseudomonadati</taxon>
        <taxon>Pseudomonadota</taxon>
        <taxon>Gammaproteobacteria</taxon>
        <taxon>Pseudomonadales</taxon>
        <taxon>Pseudomonadaceae</taxon>
        <taxon>Pseudomonas</taxon>
    </lineage>
</organism>
<keyword evidence="1" id="KW-1133">Transmembrane helix</keyword>
<evidence type="ECO:0000256" key="1">
    <source>
        <dbReference type="SAM" id="Phobius"/>
    </source>
</evidence>
<dbReference type="InterPro" id="IPR025060">
    <property type="entry name" value="DUF3999"/>
</dbReference>
<keyword evidence="1" id="KW-0472">Membrane</keyword>
<evidence type="ECO:0000313" key="3">
    <source>
        <dbReference type="EMBL" id="MUI58362.1"/>
    </source>
</evidence>
<keyword evidence="2" id="KW-0732">Signal</keyword>
<reference evidence="3" key="1">
    <citation type="submission" date="2019-11" db="EMBL/GenBank/DDBJ databases">
        <title>Genomes of ocular Pseudomonas aeruginosa isolates.</title>
        <authorList>
            <person name="Khan M."/>
            <person name="Rice S.A."/>
            <person name="Willcox M.D.P."/>
            <person name="Stapleton F."/>
        </authorList>
    </citation>
    <scope>NUCLEOTIDE SEQUENCE</scope>
    <source>
        <strain evidence="3">PA206</strain>
    </source>
</reference>
<comment type="caution">
    <text evidence="3">The sequence shown here is derived from an EMBL/GenBank/DDBJ whole genome shotgun (WGS) entry which is preliminary data.</text>
</comment>
<feature type="chain" id="PRO_5025484605" evidence="2">
    <location>
        <begin position="26"/>
        <end position="464"/>
    </location>
</feature>
<dbReference type="RefSeq" id="WP_155681185.1">
    <property type="nucleotide sequence ID" value="NZ_JADDLY010000007.1"/>
</dbReference>
<keyword evidence="1" id="KW-0812">Transmembrane</keyword>
<dbReference type="EMBL" id="WOAJ01000003">
    <property type="protein sequence ID" value="MUI58362.1"/>
    <property type="molecule type" value="Genomic_DNA"/>
</dbReference>
<gene>
    <name evidence="3" type="ORF">GNQ20_11185</name>
</gene>
<proteinExistence type="predicted"/>
<dbReference type="Pfam" id="PF13163">
    <property type="entry name" value="DUF3999"/>
    <property type="match status" value="1"/>
</dbReference>